<dbReference type="Proteomes" id="UP001153954">
    <property type="component" value="Unassembled WGS sequence"/>
</dbReference>
<proteinExistence type="predicted"/>
<keyword evidence="2" id="KW-1185">Reference proteome</keyword>
<reference evidence="1" key="1">
    <citation type="submission" date="2022-03" db="EMBL/GenBank/DDBJ databases">
        <authorList>
            <person name="Tunstrom K."/>
        </authorList>
    </citation>
    <scope>NUCLEOTIDE SEQUENCE</scope>
</reference>
<evidence type="ECO:0000313" key="2">
    <source>
        <dbReference type="Proteomes" id="UP001153954"/>
    </source>
</evidence>
<protein>
    <submittedName>
        <fullName evidence="1">Uncharacterized protein</fullName>
    </submittedName>
</protein>
<organism evidence="1 2">
    <name type="scientific">Euphydryas editha</name>
    <name type="common">Edith's checkerspot</name>
    <dbReference type="NCBI Taxonomy" id="104508"/>
    <lineage>
        <taxon>Eukaryota</taxon>
        <taxon>Metazoa</taxon>
        <taxon>Ecdysozoa</taxon>
        <taxon>Arthropoda</taxon>
        <taxon>Hexapoda</taxon>
        <taxon>Insecta</taxon>
        <taxon>Pterygota</taxon>
        <taxon>Neoptera</taxon>
        <taxon>Endopterygota</taxon>
        <taxon>Lepidoptera</taxon>
        <taxon>Glossata</taxon>
        <taxon>Ditrysia</taxon>
        <taxon>Papilionoidea</taxon>
        <taxon>Nymphalidae</taxon>
        <taxon>Nymphalinae</taxon>
        <taxon>Euphydryas</taxon>
    </lineage>
</organism>
<dbReference type="EMBL" id="CAKOGL010000027">
    <property type="protein sequence ID" value="CAH2104995.1"/>
    <property type="molecule type" value="Genomic_DNA"/>
</dbReference>
<accession>A0AAU9UZI7</accession>
<dbReference type="AlphaFoldDB" id="A0AAU9UZI7"/>
<gene>
    <name evidence="1" type="ORF">EEDITHA_LOCUS19314</name>
</gene>
<comment type="caution">
    <text evidence="1">The sequence shown here is derived from an EMBL/GenBank/DDBJ whole genome shotgun (WGS) entry which is preliminary data.</text>
</comment>
<evidence type="ECO:0000313" key="1">
    <source>
        <dbReference type="EMBL" id="CAH2104995.1"/>
    </source>
</evidence>
<name>A0AAU9UZI7_EUPED</name>
<sequence>MANICPKTKSDSSLEYIPMKKMKCDNVVETADTVVETADNRRTVATMCGSWRPEETDGGLIFVFKTRDPGLSPDPRNECDFPENIEDFWEASLVNVDIEQKSDTYWYKHELAVGVITFRK</sequence>